<dbReference type="HOGENOM" id="CLU_111671_0_0_1"/>
<dbReference type="Gene3D" id="2.40.350.10">
    <property type="entry name" value="SO1590-like"/>
    <property type="match status" value="1"/>
</dbReference>
<proteinExistence type="predicted"/>
<dbReference type="Proteomes" id="UP000053328">
    <property type="component" value="Unassembled WGS sequence"/>
</dbReference>
<evidence type="ECO:0008006" key="3">
    <source>
        <dbReference type="Google" id="ProtNLM"/>
    </source>
</evidence>
<accession>A0A0D1ZWK5</accession>
<keyword evidence="2" id="KW-1185">Reference proteome</keyword>
<evidence type="ECO:0000313" key="1">
    <source>
        <dbReference type="EMBL" id="KIW17052.1"/>
    </source>
</evidence>
<dbReference type="InterPro" id="IPR023159">
    <property type="entry name" value="SO1590-like_sf"/>
</dbReference>
<organism evidence="1 2">
    <name type="scientific">Exophiala spinifera</name>
    <dbReference type="NCBI Taxonomy" id="91928"/>
    <lineage>
        <taxon>Eukaryota</taxon>
        <taxon>Fungi</taxon>
        <taxon>Dikarya</taxon>
        <taxon>Ascomycota</taxon>
        <taxon>Pezizomycotina</taxon>
        <taxon>Eurotiomycetes</taxon>
        <taxon>Chaetothyriomycetidae</taxon>
        <taxon>Chaetothyriales</taxon>
        <taxon>Herpotrichiellaceae</taxon>
        <taxon>Exophiala</taxon>
    </lineage>
</organism>
<dbReference type="RefSeq" id="XP_016237268.1">
    <property type="nucleotide sequence ID" value="XM_016378591.1"/>
</dbReference>
<dbReference type="Pfam" id="PF11528">
    <property type="entry name" value="DUF3224"/>
    <property type="match status" value="1"/>
</dbReference>
<gene>
    <name evidence="1" type="ORF">PV08_04243</name>
</gene>
<dbReference type="AlphaFoldDB" id="A0A0D1ZWK5"/>
<protein>
    <recommendedName>
        <fullName evidence="3">DUF3224 domain-containing protein</fullName>
    </recommendedName>
</protein>
<dbReference type="InterPro" id="IPR021607">
    <property type="entry name" value="DUF3224"/>
</dbReference>
<reference evidence="1 2" key="1">
    <citation type="submission" date="2015-01" db="EMBL/GenBank/DDBJ databases">
        <title>The Genome Sequence of Exophiala spinifera CBS89968.</title>
        <authorList>
            <consortium name="The Broad Institute Genomics Platform"/>
            <person name="Cuomo C."/>
            <person name="de Hoog S."/>
            <person name="Gorbushina A."/>
            <person name="Stielow B."/>
            <person name="Teixiera M."/>
            <person name="Abouelleil A."/>
            <person name="Chapman S.B."/>
            <person name="Priest M."/>
            <person name="Young S.K."/>
            <person name="Wortman J."/>
            <person name="Nusbaum C."/>
            <person name="Birren B."/>
        </authorList>
    </citation>
    <scope>NUCLEOTIDE SEQUENCE [LARGE SCALE GENOMIC DNA]</scope>
    <source>
        <strain evidence="1 2">CBS 89968</strain>
    </source>
</reference>
<dbReference type="SUPFAM" id="SSF159238">
    <property type="entry name" value="SO1590-like"/>
    <property type="match status" value="1"/>
</dbReference>
<name>A0A0D1ZWK5_9EURO</name>
<dbReference type="VEuPathDB" id="FungiDB:PV08_04243"/>
<dbReference type="OrthoDB" id="5359218at2759"/>
<sequence length="144" mass="15580">MATHKTFKATASCMSWEEDRSLTNLPRLTPATVKMGLPDFKATLTTYYSMVYLPPKAEGEKAGNAQFTFSDYLEAEDFGGLSGSLITQGRGTFDASTYRVEGRFEIVPSAGTGTLGELFQSGGSGSFGSDEKDPTKVSYEFHTV</sequence>
<dbReference type="GeneID" id="27331326"/>
<dbReference type="EMBL" id="KN847494">
    <property type="protein sequence ID" value="KIW17052.1"/>
    <property type="molecule type" value="Genomic_DNA"/>
</dbReference>
<evidence type="ECO:0000313" key="2">
    <source>
        <dbReference type="Proteomes" id="UP000053328"/>
    </source>
</evidence>